<keyword evidence="2" id="KW-0812">Transmembrane</keyword>
<reference evidence="3" key="1">
    <citation type="submission" date="2023-07" db="EMBL/GenBank/DDBJ databases">
        <authorList>
            <consortium name="CYATHOMIX"/>
        </authorList>
    </citation>
    <scope>NUCLEOTIDE SEQUENCE</scope>
    <source>
        <strain evidence="3">N/A</strain>
    </source>
</reference>
<evidence type="ECO:0000256" key="1">
    <source>
        <dbReference type="SAM" id="MobiDB-lite"/>
    </source>
</evidence>
<evidence type="ECO:0000256" key="2">
    <source>
        <dbReference type="SAM" id="Phobius"/>
    </source>
</evidence>
<dbReference type="AlphaFoldDB" id="A0AA36DQW0"/>
<keyword evidence="2" id="KW-1133">Transmembrane helix</keyword>
<dbReference type="EMBL" id="CATQJL010000001">
    <property type="protein sequence ID" value="CAJ0592107.1"/>
    <property type="molecule type" value="Genomic_DNA"/>
</dbReference>
<keyword evidence="4" id="KW-1185">Reference proteome</keyword>
<gene>
    <name evidence="3" type="ORF">CYNAS_LOCUS4090</name>
</gene>
<feature type="compositionally biased region" description="Basic and acidic residues" evidence="1">
    <location>
        <begin position="76"/>
        <end position="103"/>
    </location>
</feature>
<sequence length="162" mass="18148">MVPTCSALLRLVYDIRILLCFVVPCLLLCTVILAICVKPRMKDDCQEMPRNERIQASCKPISIKQSAPCPQQNSGGKDDEKVSAKEPEKTHEEKKVKNKEGAPVKKTSAVAEAKKVDQNQTRKIIPPPLDERPKNPGCYKEVEATSNLQSWSIIKEEKVSFD</sequence>
<proteinExistence type="predicted"/>
<feature type="transmembrane region" description="Helical" evidence="2">
    <location>
        <begin position="15"/>
        <end position="37"/>
    </location>
</feature>
<accession>A0AA36DQW0</accession>
<name>A0AA36DQW0_CYLNA</name>
<protein>
    <submittedName>
        <fullName evidence="3">Uncharacterized protein</fullName>
    </submittedName>
</protein>
<evidence type="ECO:0000313" key="4">
    <source>
        <dbReference type="Proteomes" id="UP001176961"/>
    </source>
</evidence>
<feature type="compositionally biased region" description="Polar residues" evidence="1">
    <location>
        <begin position="63"/>
        <end position="75"/>
    </location>
</feature>
<organism evidence="3 4">
    <name type="scientific">Cylicocyclus nassatus</name>
    <name type="common">Nematode worm</name>
    <dbReference type="NCBI Taxonomy" id="53992"/>
    <lineage>
        <taxon>Eukaryota</taxon>
        <taxon>Metazoa</taxon>
        <taxon>Ecdysozoa</taxon>
        <taxon>Nematoda</taxon>
        <taxon>Chromadorea</taxon>
        <taxon>Rhabditida</taxon>
        <taxon>Rhabditina</taxon>
        <taxon>Rhabditomorpha</taxon>
        <taxon>Strongyloidea</taxon>
        <taxon>Strongylidae</taxon>
        <taxon>Cylicocyclus</taxon>
    </lineage>
</organism>
<keyword evidence="2" id="KW-0472">Membrane</keyword>
<comment type="caution">
    <text evidence="3">The sequence shown here is derived from an EMBL/GenBank/DDBJ whole genome shotgun (WGS) entry which is preliminary data.</text>
</comment>
<dbReference type="Proteomes" id="UP001176961">
    <property type="component" value="Unassembled WGS sequence"/>
</dbReference>
<evidence type="ECO:0000313" key="3">
    <source>
        <dbReference type="EMBL" id="CAJ0592107.1"/>
    </source>
</evidence>
<feature type="region of interest" description="Disordered" evidence="1">
    <location>
        <begin position="63"/>
        <end position="137"/>
    </location>
</feature>